<sequence>MWRKPWDRSGAGASAAVSAEQRFAGGPEVAVPLAPAHSPLWFRGLVWLAPVLLAATPWLPDGEGAALPLAGQVLLTLLGLGLFLAFLLVPRRLAYTLTNTGLRVRRASGTFEWPYRDLRAQATGGGLGLKVGGVGLPGYYSGNYAWKGEGPRAVQALSSNTGQGVLLDVRGVPYFLTPADPESFLQALTERGVTVRA</sequence>
<evidence type="ECO:0000313" key="3">
    <source>
        <dbReference type="EMBL" id="PTA69044.1"/>
    </source>
</evidence>
<feature type="domain" description="Bacterial Pleckstrin homology" evidence="2">
    <location>
        <begin position="94"/>
        <end position="191"/>
    </location>
</feature>
<accession>A0A2T3WB61</accession>
<feature type="transmembrane region" description="Helical" evidence="1">
    <location>
        <begin position="40"/>
        <end position="59"/>
    </location>
</feature>
<comment type="caution">
    <text evidence="3">The sequence shown here is derived from an EMBL/GenBank/DDBJ whole genome shotgun (WGS) entry which is preliminary data.</text>
</comment>
<organism evidence="3 4">
    <name type="scientific">Deinococcus arcticus</name>
    <dbReference type="NCBI Taxonomy" id="2136176"/>
    <lineage>
        <taxon>Bacteria</taxon>
        <taxon>Thermotogati</taxon>
        <taxon>Deinococcota</taxon>
        <taxon>Deinococci</taxon>
        <taxon>Deinococcales</taxon>
        <taxon>Deinococcaceae</taxon>
        <taxon>Deinococcus</taxon>
    </lineage>
</organism>
<dbReference type="InterPro" id="IPR027783">
    <property type="entry name" value="Bacterial_PH-related"/>
</dbReference>
<name>A0A2T3WB61_9DEIO</name>
<proteinExistence type="predicted"/>
<dbReference type="AlphaFoldDB" id="A0A2T3WB61"/>
<evidence type="ECO:0000313" key="4">
    <source>
        <dbReference type="Proteomes" id="UP000240317"/>
    </source>
</evidence>
<feature type="transmembrane region" description="Helical" evidence="1">
    <location>
        <begin position="65"/>
        <end position="89"/>
    </location>
</feature>
<dbReference type="Proteomes" id="UP000240317">
    <property type="component" value="Unassembled WGS sequence"/>
</dbReference>
<evidence type="ECO:0000256" key="1">
    <source>
        <dbReference type="SAM" id="Phobius"/>
    </source>
</evidence>
<keyword evidence="1" id="KW-1133">Transmembrane helix</keyword>
<dbReference type="Pfam" id="PF10882">
    <property type="entry name" value="bPH_5"/>
    <property type="match status" value="1"/>
</dbReference>
<evidence type="ECO:0000259" key="2">
    <source>
        <dbReference type="Pfam" id="PF10882"/>
    </source>
</evidence>
<keyword evidence="4" id="KW-1185">Reference proteome</keyword>
<keyword evidence="1" id="KW-0812">Transmembrane</keyword>
<reference evidence="3 4" key="1">
    <citation type="submission" date="2018-03" db="EMBL/GenBank/DDBJ databases">
        <title>Draft genome of Deinococcus sp. OD32.</title>
        <authorList>
            <person name="Wang X.-P."/>
            <person name="Du Z.-J."/>
        </authorList>
    </citation>
    <scope>NUCLEOTIDE SEQUENCE [LARGE SCALE GENOMIC DNA]</scope>
    <source>
        <strain evidence="3 4">OD32</strain>
    </source>
</reference>
<keyword evidence="1" id="KW-0472">Membrane</keyword>
<protein>
    <recommendedName>
        <fullName evidence="2">Bacterial Pleckstrin homology domain-containing protein</fullName>
    </recommendedName>
</protein>
<dbReference type="EMBL" id="PYSV01000003">
    <property type="protein sequence ID" value="PTA69044.1"/>
    <property type="molecule type" value="Genomic_DNA"/>
</dbReference>
<gene>
    <name evidence="3" type="ORF">C8263_04425</name>
</gene>